<comment type="caution">
    <text evidence="7">The sequence shown here is derived from an EMBL/GenBank/DDBJ whole genome shotgun (WGS) entry which is preliminary data.</text>
</comment>
<keyword evidence="3 5" id="KW-1133">Transmembrane helix</keyword>
<name>A0A0F9WM98_9MICR</name>
<dbReference type="InterPro" id="IPR023408">
    <property type="entry name" value="MscS_beta-dom_sf"/>
</dbReference>
<dbReference type="VEuPathDB" id="MicrosporidiaDB:NCER_101049"/>
<evidence type="ECO:0000313" key="7">
    <source>
        <dbReference type="EMBL" id="KKO74188.1"/>
    </source>
</evidence>
<feature type="transmembrane region" description="Helical" evidence="5">
    <location>
        <begin position="406"/>
        <end position="434"/>
    </location>
</feature>
<feature type="transmembrane region" description="Helical" evidence="5">
    <location>
        <begin position="65"/>
        <end position="84"/>
    </location>
</feature>
<dbReference type="InterPro" id="IPR010920">
    <property type="entry name" value="LSM_dom_sf"/>
</dbReference>
<evidence type="ECO:0000313" key="8">
    <source>
        <dbReference type="Proteomes" id="UP000034350"/>
    </source>
</evidence>
<dbReference type="GeneID" id="36318595"/>
<dbReference type="GO" id="GO:0016020">
    <property type="term" value="C:membrane"/>
    <property type="evidence" value="ECO:0007669"/>
    <property type="project" value="UniProtKB-SubCell"/>
</dbReference>
<dbReference type="VEuPathDB" id="MicrosporidiaDB:G9O61_00g004830"/>
<dbReference type="Gene3D" id="2.30.30.60">
    <property type="match status" value="1"/>
</dbReference>
<dbReference type="VEuPathDB" id="MicrosporidiaDB:AAJ76_1040007559"/>
<dbReference type="PANTHER" id="PTHR31323:SF1">
    <property type="entry name" value="MECHANOSENSITIVE ION CHANNEL PROTEIN"/>
    <property type="match status" value="1"/>
</dbReference>
<keyword evidence="8" id="KW-1185">Reference proteome</keyword>
<feature type="domain" description="Mechanosensitive ion channel MscS" evidence="6">
    <location>
        <begin position="430"/>
        <end position="488"/>
    </location>
</feature>
<feature type="transmembrane region" description="Helical" evidence="5">
    <location>
        <begin position="380"/>
        <end position="400"/>
    </location>
</feature>
<dbReference type="EMBL" id="JPQZ01000104">
    <property type="protein sequence ID" value="KKO74188.1"/>
    <property type="molecule type" value="Genomic_DNA"/>
</dbReference>
<evidence type="ECO:0000256" key="2">
    <source>
        <dbReference type="ARBA" id="ARBA00022692"/>
    </source>
</evidence>
<dbReference type="OMA" id="SCMINEL"/>
<keyword evidence="2 5" id="KW-0812">Transmembrane</keyword>
<dbReference type="Pfam" id="PF00924">
    <property type="entry name" value="MS_channel_2nd"/>
    <property type="match status" value="1"/>
</dbReference>
<gene>
    <name evidence="7" type="ORF">AAJ76_1040007559</name>
</gene>
<evidence type="ECO:0000256" key="3">
    <source>
        <dbReference type="ARBA" id="ARBA00022989"/>
    </source>
</evidence>
<proteinExistence type="predicted"/>
<evidence type="ECO:0000256" key="5">
    <source>
        <dbReference type="SAM" id="Phobius"/>
    </source>
</evidence>
<feature type="transmembrane region" description="Helical" evidence="5">
    <location>
        <begin position="27"/>
        <end position="45"/>
    </location>
</feature>
<dbReference type="GO" id="GO:0006874">
    <property type="term" value="P:intracellular calcium ion homeostasis"/>
    <property type="evidence" value="ECO:0007669"/>
    <property type="project" value="TreeGrafter"/>
</dbReference>
<dbReference type="Proteomes" id="UP000034350">
    <property type="component" value="Unassembled WGS sequence"/>
</dbReference>
<accession>A0A0F9WM98</accession>
<dbReference type="GO" id="GO:0005262">
    <property type="term" value="F:calcium channel activity"/>
    <property type="evidence" value="ECO:0007669"/>
    <property type="project" value="TreeGrafter"/>
</dbReference>
<evidence type="ECO:0000256" key="4">
    <source>
        <dbReference type="ARBA" id="ARBA00023136"/>
    </source>
</evidence>
<dbReference type="OrthoDB" id="544685at2759"/>
<dbReference type="SUPFAM" id="SSF50182">
    <property type="entry name" value="Sm-like ribonucleoproteins"/>
    <property type="match status" value="1"/>
</dbReference>
<reference evidence="7 8" key="1">
    <citation type="journal article" date="2015" name="Environ. Microbiol.">
        <title>Genome analyses suggest the presence of polyploidy and recent human-driven expansions in eight global populations of the honeybee pathogen Nosema ceranae.</title>
        <authorList>
            <person name="Pelin A."/>
            <person name="Selman M."/>
            <person name="Aris-Brosou S."/>
            <person name="Farinelli L."/>
            <person name="Corradi N."/>
        </authorList>
    </citation>
    <scope>NUCLEOTIDE SEQUENCE [LARGE SCALE GENOMIC DNA]</scope>
    <source>
        <strain evidence="7 8">PA08 1199</strain>
    </source>
</reference>
<sequence length="594" mass="69875">MRLLFFFTAIVLDVILLVIFRLQNLNIKRLIFIPLTTLHCIIAYYTYITREKMTFNIVVKTFFRLFKFLLIFVFVYTLQHVVYIKYPDSLYTGVGILMLIDLIRAFFYEIVSHGFKNRLSNGIFNDILQIEPFFLKSNINYKPLTIEEFYEKGKPTSVDVDYLFDLWNDESIQTDRSLAVYTAEDINLRPEAEEISNEARLYNKRALVNKNVKSSYGSPFKKQIESSVSISDNVDTIVKPESYLFPSPDIENNPTFDSKVAKDTTIYHCDSNEIVSDNEQEDEESLNEFQKKDQEANLWISINEEVRKAQHTQPKTGRITKKSLKFHFQDKSEIAYRILSFNRTEELNYIVFRDNIRQINNERGNLYIAIECNNNLLSKIYYTLICIESLLMYWFVSSWLDIQPLLIKLCLPIFILPAFSSIKVIIESFLFIVYTHPYDPGDRIFLDGENYIVRDISLLKTTLIRWDGARCYIVNVLIKDKSITNVRRSSAQTWTLELLIDARTSNRKIEELQDVFNRLVEEDKSYKSVNMHILEIVDSAYVKLNLLVKHKYNFQNGFLMWNNHTKFLRILSSALAIIDIKYLPMSQNIDPIYK</sequence>
<organism evidence="7 8">
    <name type="scientific">Vairimorpha ceranae</name>
    <dbReference type="NCBI Taxonomy" id="40302"/>
    <lineage>
        <taxon>Eukaryota</taxon>
        <taxon>Fungi</taxon>
        <taxon>Fungi incertae sedis</taxon>
        <taxon>Microsporidia</taxon>
        <taxon>Nosematidae</taxon>
        <taxon>Vairimorpha</taxon>
    </lineage>
</organism>
<feature type="transmembrane region" description="Helical" evidence="5">
    <location>
        <begin position="90"/>
        <end position="111"/>
    </location>
</feature>
<dbReference type="AlphaFoldDB" id="A0A0F9WM98"/>
<dbReference type="RefSeq" id="XP_024329930.1">
    <property type="nucleotide sequence ID" value="XM_024473698.1"/>
</dbReference>
<dbReference type="InterPro" id="IPR006685">
    <property type="entry name" value="MscS_channel_2nd"/>
</dbReference>
<comment type="subcellular location">
    <subcellularLocation>
        <location evidence="1">Membrane</location>
    </subcellularLocation>
</comment>
<dbReference type="PANTHER" id="PTHR31323">
    <property type="entry name" value="MECHANOSENSITIVE ION CHANNEL PROTEIN MSY2"/>
    <property type="match status" value="1"/>
</dbReference>
<evidence type="ECO:0000256" key="1">
    <source>
        <dbReference type="ARBA" id="ARBA00004370"/>
    </source>
</evidence>
<protein>
    <submittedName>
        <fullName evidence="7">Small-conductance mechanosensitive channel protein</fullName>
    </submittedName>
</protein>
<keyword evidence="4 5" id="KW-0472">Membrane</keyword>
<evidence type="ECO:0000259" key="6">
    <source>
        <dbReference type="Pfam" id="PF00924"/>
    </source>
</evidence>